<organism evidence="1">
    <name type="scientific">Nymphaea colorata</name>
    <name type="common">pocket water lily</name>
    <dbReference type="NCBI Taxonomy" id="210225"/>
    <lineage>
        <taxon>Eukaryota</taxon>
        <taxon>Viridiplantae</taxon>
        <taxon>Streptophyta</taxon>
        <taxon>Embryophyta</taxon>
        <taxon>Tracheophyta</taxon>
        <taxon>Spermatophyta</taxon>
        <taxon>Magnoliopsida</taxon>
        <taxon>Nymphaeales</taxon>
        <taxon>Nymphaeaceae</taxon>
        <taxon>Nymphaea</taxon>
    </lineage>
</organism>
<dbReference type="EMBL" id="LR721774">
    <property type="protein sequence ID" value="VVV33530.1"/>
    <property type="molecule type" value="Genomic_DNA"/>
</dbReference>
<evidence type="ECO:0000313" key="1">
    <source>
        <dbReference type="EMBL" id="VVV33530.1"/>
    </source>
</evidence>
<dbReference type="AlphaFoldDB" id="A0A5K0UXT8"/>
<name>A0A5K0UXT8_9MAGN</name>
<reference evidence="1" key="1">
    <citation type="submission" date="2019-09" db="EMBL/GenBank/DDBJ databases">
        <authorList>
            <person name="Zhang L."/>
        </authorList>
    </citation>
    <scope>NUCLEOTIDE SEQUENCE</scope>
</reference>
<sequence length="24" mass="2624">MSSSGGIYNDGEVEMEISSRVMNM</sequence>
<proteinExistence type="predicted"/>
<gene>
    <name evidence="1" type="ORF">NYM_LOCUS275</name>
</gene>
<accession>A0A5K0UXT8</accession>
<protein>
    <submittedName>
        <fullName evidence="1">Uncharacterized protein</fullName>
    </submittedName>
</protein>